<evidence type="ECO:0000313" key="4">
    <source>
        <dbReference type="Proteomes" id="UP000605148"/>
    </source>
</evidence>
<protein>
    <recommendedName>
        <fullName evidence="2">DUF2147 domain-containing protein</fullName>
    </recommendedName>
</protein>
<dbReference type="EMBL" id="BMFA01000011">
    <property type="protein sequence ID" value="GGB59019.1"/>
    <property type="molecule type" value="Genomic_DNA"/>
</dbReference>
<dbReference type="PANTHER" id="PTHR36919:SF2">
    <property type="entry name" value="BLL6627 PROTEIN"/>
    <property type="match status" value="1"/>
</dbReference>
<dbReference type="InterPro" id="IPR019223">
    <property type="entry name" value="DUF2147"/>
</dbReference>
<reference evidence="3" key="1">
    <citation type="journal article" date="2014" name="Int. J. Syst. Evol. Microbiol.">
        <title>Complete genome sequence of Corynebacterium casei LMG S-19264T (=DSM 44701T), isolated from a smear-ripened cheese.</title>
        <authorList>
            <consortium name="US DOE Joint Genome Institute (JGI-PGF)"/>
            <person name="Walter F."/>
            <person name="Albersmeier A."/>
            <person name="Kalinowski J."/>
            <person name="Ruckert C."/>
        </authorList>
    </citation>
    <scope>NUCLEOTIDE SEQUENCE</scope>
    <source>
        <strain evidence="3">CGMCC 1.12426</strain>
    </source>
</reference>
<feature type="region of interest" description="Disordered" evidence="1">
    <location>
        <begin position="38"/>
        <end position="59"/>
    </location>
</feature>
<dbReference type="PANTHER" id="PTHR36919">
    <property type="entry name" value="BLR1215 PROTEIN"/>
    <property type="match status" value="1"/>
</dbReference>
<dbReference type="Gene3D" id="2.40.128.520">
    <property type="match status" value="1"/>
</dbReference>
<feature type="domain" description="DUF2147" evidence="2">
    <location>
        <begin position="10"/>
        <end position="123"/>
    </location>
</feature>
<dbReference type="Pfam" id="PF09917">
    <property type="entry name" value="DUF2147"/>
    <property type="match status" value="1"/>
</dbReference>
<evidence type="ECO:0000256" key="1">
    <source>
        <dbReference type="SAM" id="MobiDB-lite"/>
    </source>
</evidence>
<accession>A0A916TMI4</accession>
<reference evidence="3" key="2">
    <citation type="submission" date="2020-09" db="EMBL/GenBank/DDBJ databases">
        <authorList>
            <person name="Sun Q."/>
            <person name="Zhou Y."/>
        </authorList>
    </citation>
    <scope>NUCLEOTIDE SEQUENCE</scope>
    <source>
        <strain evidence="3">CGMCC 1.12426</strain>
    </source>
</reference>
<comment type="caution">
    <text evidence="3">The sequence shown here is derived from an EMBL/GenBank/DDBJ whole genome shotgun (WGS) entry which is preliminary data.</text>
</comment>
<feature type="compositionally biased region" description="Basic and acidic residues" evidence="1">
    <location>
        <begin position="46"/>
        <end position="57"/>
    </location>
</feature>
<evidence type="ECO:0000259" key="2">
    <source>
        <dbReference type="Pfam" id="PF09917"/>
    </source>
</evidence>
<evidence type="ECO:0000313" key="3">
    <source>
        <dbReference type="EMBL" id="GGB59019.1"/>
    </source>
</evidence>
<keyword evidence="4" id="KW-1185">Reference proteome</keyword>
<dbReference type="AlphaFoldDB" id="A0A916TMI4"/>
<gene>
    <name evidence="3" type="ORF">GCM10011316_33830</name>
</gene>
<dbReference type="Proteomes" id="UP000605148">
    <property type="component" value="Unassembled WGS sequence"/>
</dbReference>
<sequence length="125" mass="14367">MPARADPVEGDWLTPAGATVRIQNCGASPCGKLVDFPPLPGNTVETQRDERHRDASKRSRKLKDLTVVWNMRRDQTRWRARVYDPRRGFSANATMTPVGQNQMKVRGCVRVVFNVCEEETWRRKK</sequence>
<proteinExistence type="predicted"/>
<name>A0A916TMI4_9HYPH</name>
<organism evidence="3 4">
    <name type="scientific">Roseibium aquae</name>
    <dbReference type="NCBI Taxonomy" id="1323746"/>
    <lineage>
        <taxon>Bacteria</taxon>
        <taxon>Pseudomonadati</taxon>
        <taxon>Pseudomonadota</taxon>
        <taxon>Alphaproteobacteria</taxon>
        <taxon>Hyphomicrobiales</taxon>
        <taxon>Stappiaceae</taxon>
        <taxon>Roseibium</taxon>
    </lineage>
</organism>